<evidence type="ECO:0000313" key="3">
    <source>
        <dbReference type="Proteomes" id="UP001570417"/>
    </source>
</evidence>
<evidence type="ECO:0000313" key="2">
    <source>
        <dbReference type="EMBL" id="MFA0570830.1"/>
    </source>
</evidence>
<keyword evidence="3" id="KW-1185">Reference proteome</keyword>
<evidence type="ECO:0000259" key="1">
    <source>
        <dbReference type="Pfam" id="PF09346"/>
    </source>
</evidence>
<organism evidence="2 3">
    <name type="scientific">Vibrio gallaecicus</name>
    <dbReference type="NCBI Taxonomy" id="552386"/>
    <lineage>
        <taxon>Bacteria</taxon>
        <taxon>Pseudomonadati</taxon>
        <taxon>Pseudomonadota</taxon>
        <taxon>Gammaproteobacteria</taxon>
        <taxon>Vibrionales</taxon>
        <taxon>Vibrionaceae</taxon>
        <taxon>Vibrio</taxon>
    </lineage>
</organism>
<dbReference type="Pfam" id="PF09346">
    <property type="entry name" value="SMI1_KNR4"/>
    <property type="match status" value="1"/>
</dbReference>
<feature type="domain" description="Knr4/Smi1-like" evidence="1">
    <location>
        <begin position="4"/>
        <end position="115"/>
    </location>
</feature>
<proteinExistence type="predicted"/>
<dbReference type="InterPro" id="IPR037883">
    <property type="entry name" value="Knr4/Smi1-like_sf"/>
</dbReference>
<sequence length="124" mass="14247">MELEELSLIERKTGIALPKSYKQALLYYPEALVGTEAEDFHFLTDAGEIISENLEVRVSGYFGEKWPEDYFIIGHNGFGDYYVISHTSTEFSVGFADHNKMECKLFADSLDEFVEKLLNEFEVE</sequence>
<accession>A0ABV4NH90</accession>
<gene>
    <name evidence="2" type="ORF">AB4566_21510</name>
</gene>
<dbReference type="SUPFAM" id="SSF160631">
    <property type="entry name" value="SMI1/KNR4-like"/>
    <property type="match status" value="1"/>
</dbReference>
<comment type="caution">
    <text evidence="2">The sequence shown here is derived from an EMBL/GenBank/DDBJ whole genome shotgun (WGS) entry which is preliminary data.</text>
</comment>
<dbReference type="EMBL" id="JBFRUW010000138">
    <property type="protein sequence ID" value="MFA0570830.1"/>
    <property type="molecule type" value="Genomic_DNA"/>
</dbReference>
<name>A0ABV4NH90_9VIBR</name>
<dbReference type="Proteomes" id="UP001570417">
    <property type="component" value="Unassembled WGS sequence"/>
</dbReference>
<dbReference type="InterPro" id="IPR018958">
    <property type="entry name" value="Knr4/Smi1-like_dom"/>
</dbReference>
<reference evidence="2 3" key="1">
    <citation type="journal article" date="2024" name="ISME J.">
        <title>Tailless and filamentous prophages are predominant in marine Vibrio.</title>
        <authorList>
            <person name="Steensen K."/>
            <person name="Seneca J."/>
            <person name="Bartlau N."/>
            <person name="Yu X.A."/>
            <person name="Hussain F.A."/>
            <person name="Polz M.F."/>
        </authorList>
    </citation>
    <scope>NUCLEOTIDE SEQUENCE [LARGE SCALE GENOMIC DNA]</scope>
    <source>
        <strain evidence="2 3">10N.222.51.A1</strain>
    </source>
</reference>
<dbReference type="RefSeq" id="WP_372268591.1">
    <property type="nucleotide sequence ID" value="NZ_JBFRUW010000138.1"/>
</dbReference>
<dbReference type="Gene3D" id="3.40.1580.10">
    <property type="entry name" value="SMI1/KNR4-like"/>
    <property type="match status" value="1"/>
</dbReference>
<protein>
    <submittedName>
        <fullName evidence="2">SMI1/KNR4 family protein</fullName>
    </submittedName>
</protein>